<keyword evidence="7" id="KW-0614">Plasmid</keyword>
<organism evidence="7 8">
    <name type="scientific">Vibrio coralliilyticus</name>
    <dbReference type="NCBI Taxonomy" id="190893"/>
    <lineage>
        <taxon>Bacteria</taxon>
        <taxon>Pseudomonadati</taxon>
        <taxon>Pseudomonadota</taxon>
        <taxon>Gammaproteobacteria</taxon>
        <taxon>Vibrionales</taxon>
        <taxon>Vibrionaceae</taxon>
        <taxon>Vibrio</taxon>
    </lineage>
</organism>
<dbReference type="FunFam" id="3.10.105.10:FF:000001">
    <property type="entry name" value="Oligopeptide ABC transporter, oligopeptide-binding protein"/>
    <property type="match status" value="1"/>
</dbReference>
<evidence type="ECO:0000256" key="3">
    <source>
        <dbReference type="ARBA" id="ARBA00022448"/>
    </source>
</evidence>
<accession>A0AAN0SI59</accession>
<dbReference type="GO" id="GO:1904680">
    <property type="term" value="F:peptide transmembrane transporter activity"/>
    <property type="evidence" value="ECO:0007669"/>
    <property type="project" value="TreeGrafter"/>
</dbReference>
<dbReference type="InterPro" id="IPR039424">
    <property type="entry name" value="SBP_5"/>
</dbReference>
<dbReference type="GO" id="GO:0015833">
    <property type="term" value="P:peptide transport"/>
    <property type="evidence" value="ECO:0007669"/>
    <property type="project" value="TreeGrafter"/>
</dbReference>
<dbReference type="EMBL" id="CP009620">
    <property type="protein sequence ID" value="AIW22962.1"/>
    <property type="molecule type" value="Genomic_DNA"/>
</dbReference>
<dbReference type="Gene3D" id="3.10.105.10">
    <property type="entry name" value="Dipeptide-binding Protein, Domain 3"/>
    <property type="match status" value="1"/>
</dbReference>
<dbReference type="KEGG" id="vcy:IX92_28495"/>
<comment type="similarity">
    <text evidence="2">Belongs to the bacterial solute-binding protein 5 family.</text>
</comment>
<comment type="subcellular location">
    <subcellularLocation>
        <location evidence="1">Cell envelope</location>
    </subcellularLocation>
</comment>
<dbReference type="FunFam" id="3.90.76.10:FF:000001">
    <property type="entry name" value="Oligopeptide ABC transporter substrate-binding protein"/>
    <property type="match status" value="1"/>
</dbReference>
<dbReference type="Gene3D" id="3.40.190.10">
    <property type="entry name" value="Periplasmic binding protein-like II"/>
    <property type="match status" value="1"/>
</dbReference>
<evidence type="ECO:0000313" key="8">
    <source>
        <dbReference type="Proteomes" id="UP000030081"/>
    </source>
</evidence>
<keyword evidence="4 5" id="KW-0732">Signal</keyword>
<dbReference type="PANTHER" id="PTHR30290">
    <property type="entry name" value="PERIPLASMIC BINDING COMPONENT OF ABC TRANSPORTER"/>
    <property type="match status" value="1"/>
</dbReference>
<dbReference type="GO" id="GO:0043190">
    <property type="term" value="C:ATP-binding cassette (ABC) transporter complex"/>
    <property type="evidence" value="ECO:0007669"/>
    <property type="project" value="InterPro"/>
</dbReference>
<evidence type="ECO:0000256" key="1">
    <source>
        <dbReference type="ARBA" id="ARBA00004196"/>
    </source>
</evidence>
<feature type="domain" description="Solute-binding protein family 5" evidence="6">
    <location>
        <begin position="79"/>
        <end position="456"/>
    </location>
</feature>
<feature type="signal peptide" evidence="5">
    <location>
        <begin position="1"/>
        <end position="26"/>
    </location>
</feature>
<dbReference type="InterPro" id="IPR000914">
    <property type="entry name" value="SBP_5_dom"/>
</dbReference>
<feature type="chain" id="PRO_5042870930" evidence="5">
    <location>
        <begin position="27"/>
        <end position="546"/>
    </location>
</feature>
<evidence type="ECO:0000256" key="2">
    <source>
        <dbReference type="ARBA" id="ARBA00005695"/>
    </source>
</evidence>
<protein>
    <submittedName>
        <fullName evidence="7">Peptide ABC transporter substrate-binding protein</fullName>
    </submittedName>
</protein>
<dbReference type="GO" id="GO:0030288">
    <property type="term" value="C:outer membrane-bounded periplasmic space"/>
    <property type="evidence" value="ECO:0007669"/>
    <property type="project" value="TreeGrafter"/>
</dbReference>
<gene>
    <name evidence="7" type="ORF">IX92_28495</name>
</gene>
<reference evidence="7 8" key="1">
    <citation type="submission" date="2014-10" db="EMBL/GenBank/DDBJ databases">
        <title>The Complete Genome Sequence for the Shellfish Pathogen Vibrio coralliilyticus RE98 Isolated from a Shellfish Hatchery.</title>
        <authorList>
            <person name="Richards G.P."/>
            <person name="Bono J.L."/>
            <person name="Watson M.A."/>
            <person name="Needleman D.S."/>
        </authorList>
    </citation>
    <scope>NUCLEOTIDE SEQUENCE [LARGE SCALE GENOMIC DNA]</scope>
    <source>
        <strain evidence="7 8">RE98</strain>
        <plasmid evidence="7 8">p319</plasmid>
    </source>
</reference>
<dbReference type="Gene3D" id="3.90.76.10">
    <property type="entry name" value="Dipeptide-binding Protein, Domain 1"/>
    <property type="match status" value="1"/>
</dbReference>
<dbReference type="CDD" id="cd08504">
    <property type="entry name" value="PBP2_OppA"/>
    <property type="match status" value="1"/>
</dbReference>
<dbReference type="SUPFAM" id="SSF53850">
    <property type="entry name" value="Periplasmic binding protein-like II"/>
    <property type="match status" value="1"/>
</dbReference>
<evidence type="ECO:0000313" key="7">
    <source>
        <dbReference type="EMBL" id="AIW22962.1"/>
    </source>
</evidence>
<evidence type="ECO:0000259" key="6">
    <source>
        <dbReference type="Pfam" id="PF00496"/>
    </source>
</evidence>
<dbReference type="AlphaFoldDB" id="A0AAN0SI59"/>
<evidence type="ECO:0000256" key="5">
    <source>
        <dbReference type="SAM" id="SignalP"/>
    </source>
</evidence>
<sequence length="546" mass="61559">MPGDPMTQLALLLLCVSGWVSVTATASPLPSLADTPQTLTLGNGTEVATLDPHKAQGVPESRILRDLFEGLVRLSPSGEIVPGVAQSWSHEAHQRYRFSLRHNARWSNGDPVTATDFVYSFRRAVDPQTASSYAWYLSLAHIRNAHAIAQGKANPDTLGVSAPDPFTLVITLDAPTPYFLATLAHTTLLPVHMATVTQYGDRWTQPEHLVSNGAYQLHHWTVNEAIDLTRNPYYWDNIHTAIDRVRYLSLEDPTSELFRFLTGEIDVTSTVPIEHFTRLLHERPKQLWVQPALCTEFLQFNPQRAPFNDRRVRRALSWAIDRHVITERLLRQGQTPAYTFVPDHIAGYTPWVPEYATLSQAQRETQARQWLKEAGVDQQHPLEFTVLYNTSDTNKKVMIAVASMWHHVLGIKVHLQNQEWKAYLSTMSQGDYDVARSAWCADYNDASAMLSYLESGNLGGHQFADPHYDALVVAANHSHNDEERREGYRQAEHYLLDAMPIAPLFFPVRAHLVSPEIQGLLPRQAGPMSSQNLFRLQWVSGASNDP</sequence>
<keyword evidence="3" id="KW-0813">Transport</keyword>
<dbReference type="PANTHER" id="PTHR30290:SF10">
    <property type="entry name" value="PERIPLASMIC OLIGOPEPTIDE-BINDING PROTEIN-RELATED"/>
    <property type="match status" value="1"/>
</dbReference>
<dbReference type="Pfam" id="PF00496">
    <property type="entry name" value="SBP_bac_5"/>
    <property type="match status" value="1"/>
</dbReference>
<dbReference type="Proteomes" id="UP000030081">
    <property type="component" value="Plasmid p319"/>
</dbReference>
<geneLocation type="plasmid" evidence="7 8">
    <name>p319</name>
</geneLocation>
<dbReference type="InterPro" id="IPR030678">
    <property type="entry name" value="Peptide/Ni-bd"/>
</dbReference>
<proteinExistence type="inferred from homology"/>
<name>A0AAN0SI59_9VIBR</name>
<dbReference type="PIRSF" id="PIRSF002741">
    <property type="entry name" value="MppA"/>
    <property type="match status" value="1"/>
</dbReference>
<evidence type="ECO:0000256" key="4">
    <source>
        <dbReference type="ARBA" id="ARBA00022729"/>
    </source>
</evidence>
<keyword evidence="8" id="KW-1185">Reference proteome</keyword>